<dbReference type="GeneID" id="91545934"/>
<dbReference type="EMBL" id="CP109134">
    <property type="protein sequence ID" value="WSD08692.1"/>
    <property type="molecule type" value="Genomic_DNA"/>
</dbReference>
<dbReference type="RefSeq" id="WP_326754560.1">
    <property type="nucleotide sequence ID" value="NZ_CP109134.1"/>
</dbReference>
<proteinExistence type="predicted"/>
<protein>
    <submittedName>
        <fullName evidence="1">Uncharacterized protein</fullName>
    </submittedName>
</protein>
<dbReference type="Proteomes" id="UP001335325">
    <property type="component" value="Chromosome"/>
</dbReference>
<gene>
    <name evidence="1" type="ORF">OIE73_25175</name>
</gene>
<evidence type="ECO:0000313" key="2">
    <source>
        <dbReference type="Proteomes" id="UP001335325"/>
    </source>
</evidence>
<reference evidence="1 2" key="1">
    <citation type="submission" date="2022-10" db="EMBL/GenBank/DDBJ databases">
        <title>The complete genomes of actinobacterial strains from the NBC collection.</title>
        <authorList>
            <person name="Joergensen T.S."/>
            <person name="Alvarez Arevalo M."/>
            <person name="Sterndorff E.B."/>
            <person name="Faurdal D."/>
            <person name="Vuksanovic O."/>
            <person name="Mourched A.-S."/>
            <person name="Charusanti P."/>
            <person name="Shaw S."/>
            <person name="Blin K."/>
            <person name="Weber T."/>
        </authorList>
    </citation>
    <scope>NUCLEOTIDE SEQUENCE [LARGE SCALE GENOMIC DNA]</scope>
    <source>
        <strain evidence="1 2">NBC 01753</strain>
    </source>
</reference>
<name>A0ABZ1GRC7_9ACTN</name>
<sequence>MAAHVRKGGTLEKTEGRQCLCDGLLAAVGLGRGRPRGVVEPPVVTLGQDLGSLRHIAPDGGEYSVEAGVRRLSAGLVEEASASV</sequence>
<keyword evidence="2" id="KW-1185">Reference proteome</keyword>
<organism evidence="1 2">
    <name type="scientific">Streptomyces hirsutus</name>
    <dbReference type="NCBI Taxonomy" id="35620"/>
    <lineage>
        <taxon>Bacteria</taxon>
        <taxon>Bacillati</taxon>
        <taxon>Actinomycetota</taxon>
        <taxon>Actinomycetes</taxon>
        <taxon>Kitasatosporales</taxon>
        <taxon>Streptomycetaceae</taxon>
        <taxon>Streptomyces</taxon>
    </lineage>
</organism>
<evidence type="ECO:0000313" key="1">
    <source>
        <dbReference type="EMBL" id="WSD08692.1"/>
    </source>
</evidence>
<accession>A0ABZ1GRC7</accession>